<dbReference type="AlphaFoldDB" id="A0A9X8WMR2"/>
<feature type="transmembrane region" description="Helical" evidence="6">
    <location>
        <begin position="129"/>
        <end position="149"/>
    </location>
</feature>
<feature type="transmembrane region" description="Helical" evidence="6">
    <location>
        <begin position="252"/>
        <end position="273"/>
    </location>
</feature>
<dbReference type="Proteomes" id="UP000185829">
    <property type="component" value="Unassembled WGS sequence"/>
</dbReference>
<dbReference type="Gene3D" id="1.20.1250.20">
    <property type="entry name" value="MFS general substrate transporter like domains"/>
    <property type="match status" value="2"/>
</dbReference>
<evidence type="ECO:0000256" key="3">
    <source>
        <dbReference type="ARBA" id="ARBA00022692"/>
    </source>
</evidence>
<dbReference type="RefSeq" id="WP_076371516.1">
    <property type="nucleotide sequence ID" value="NZ_FTMX01000008.1"/>
</dbReference>
<accession>A0A9X8WMR2</accession>
<dbReference type="InterPro" id="IPR036259">
    <property type="entry name" value="MFS_trans_sf"/>
</dbReference>
<dbReference type="InterPro" id="IPR011701">
    <property type="entry name" value="MFS"/>
</dbReference>
<dbReference type="InterPro" id="IPR020846">
    <property type="entry name" value="MFS_dom"/>
</dbReference>
<feature type="transmembrane region" description="Helical" evidence="6">
    <location>
        <begin position="155"/>
        <end position="178"/>
    </location>
</feature>
<feature type="domain" description="Major facilitator superfamily (MFS) profile" evidence="7">
    <location>
        <begin position="5"/>
        <end position="405"/>
    </location>
</feature>
<dbReference type="PANTHER" id="PTHR11662:SF450">
    <property type="entry name" value="BLR1003 PROTEIN"/>
    <property type="match status" value="1"/>
</dbReference>
<dbReference type="GO" id="GO:0022857">
    <property type="term" value="F:transmembrane transporter activity"/>
    <property type="evidence" value="ECO:0007669"/>
    <property type="project" value="InterPro"/>
</dbReference>
<evidence type="ECO:0000256" key="4">
    <source>
        <dbReference type="ARBA" id="ARBA00022989"/>
    </source>
</evidence>
<comment type="caution">
    <text evidence="8">The sequence shown here is derived from an EMBL/GenBank/DDBJ whole genome shotgun (WGS) entry which is preliminary data.</text>
</comment>
<keyword evidence="2" id="KW-0813">Transport</keyword>
<evidence type="ECO:0000313" key="8">
    <source>
        <dbReference type="EMBL" id="SIR99627.1"/>
    </source>
</evidence>
<comment type="subcellular location">
    <subcellularLocation>
        <location evidence="1">Cell membrane</location>
        <topology evidence="1">Multi-pass membrane protein</topology>
    </subcellularLocation>
</comment>
<evidence type="ECO:0000256" key="2">
    <source>
        <dbReference type="ARBA" id="ARBA00022448"/>
    </source>
</evidence>
<dbReference type="GO" id="GO:0005886">
    <property type="term" value="C:plasma membrane"/>
    <property type="evidence" value="ECO:0007669"/>
    <property type="project" value="UniProtKB-SubCell"/>
</dbReference>
<gene>
    <name evidence="8" type="ORF">SAMN05878482_108180</name>
</gene>
<feature type="transmembrane region" description="Helical" evidence="6">
    <location>
        <begin position="212"/>
        <end position="232"/>
    </location>
</feature>
<sequence length="422" mass="46203">MRWYVLVFLFFTMAINFADKSIIGYAAESIMSEFNLTYTQWGLIGSSFFWLFSISGILGAAWSDRIGTKKIIAVMLASWSILQFGAFAIAGLPMLVAYRVLLGIGEGPFAPTAISHVSKWFKPESRGMAISIVNAGSMLGTLASAPILVMLIEKFGWRIGFASLGLLSVVFLIIWMLLPETHSLKVDVNHVKLAPPKFAWSEFFVILRSPTCLFTLLAAFSGVWLTMWLGLWMPSYLTKVVEMKPMQMGYTALIIGIGSVIVSVFISTLSDRLYKKNHNFRTSRIYFAGISLIVAGMFLASITIFHSPIWITIALSMAKGFAYTILAISPQVLMQLLPDRSGLMTSLGTSFMNIAGMIGPVITGVLVQSAGENVSLGFAYSILLAAGLLLIFGILFSIFVKPDTGLCYSNELIDKKAKTSTS</sequence>
<evidence type="ECO:0000259" key="7">
    <source>
        <dbReference type="PROSITE" id="PS50850"/>
    </source>
</evidence>
<feature type="transmembrane region" description="Helical" evidence="6">
    <location>
        <begin position="310"/>
        <end position="329"/>
    </location>
</feature>
<dbReference type="PROSITE" id="PS50850">
    <property type="entry name" value="MFS"/>
    <property type="match status" value="1"/>
</dbReference>
<feature type="transmembrane region" description="Helical" evidence="6">
    <location>
        <begin position="350"/>
        <end position="371"/>
    </location>
</feature>
<dbReference type="Pfam" id="PF07690">
    <property type="entry name" value="MFS_1"/>
    <property type="match status" value="1"/>
</dbReference>
<organism evidence="8 9">
    <name type="scientific">Peribacillus simplex</name>
    <dbReference type="NCBI Taxonomy" id="1478"/>
    <lineage>
        <taxon>Bacteria</taxon>
        <taxon>Bacillati</taxon>
        <taxon>Bacillota</taxon>
        <taxon>Bacilli</taxon>
        <taxon>Bacillales</taxon>
        <taxon>Bacillaceae</taxon>
        <taxon>Peribacillus</taxon>
    </lineage>
</organism>
<dbReference type="EMBL" id="FTMX01000008">
    <property type="protein sequence ID" value="SIR99627.1"/>
    <property type="molecule type" value="Genomic_DNA"/>
</dbReference>
<keyword evidence="3 6" id="KW-0812">Transmembrane</keyword>
<reference evidence="8 9" key="1">
    <citation type="submission" date="2017-01" db="EMBL/GenBank/DDBJ databases">
        <authorList>
            <person name="Varghese N."/>
            <person name="Submissions S."/>
        </authorList>
    </citation>
    <scope>NUCLEOTIDE SEQUENCE [LARGE SCALE GENOMIC DNA]</scope>
    <source>
        <strain evidence="8 9">RUG2-6</strain>
    </source>
</reference>
<dbReference type="PANTHER" id="PTHR11662">
    <property type="entry name" value="SOLUTE CARRIER FAMILY 17"/>
    <property type="match status" value="1"/>
</dbReference>
<keyword evidence="4 6" id="KW-1133">Transmembrane helix</keyword>
<evidence type="ECO:0000313" key="9">
    <source>
        <dbReference type="Proteomes" id="UP000185829"/>
    </source>
</evidence>
<feature type="transmembrane region" description="Helical" evidence="6">
    <location>
        <begin position="285"/>
        <end position="304"/>
    </location>
</feature>
<feature type="transmembrane region" description="Helical" evidence="6">
    <location>
        <begin position="42"/>
        <end position="62"/>
    </location>
</feature>
<feature type="transmembrane region" description="Helical" evidence="6">
    <location>
        <begin position="96"/>
        <end position="117"/>
    </location>
</feature>
<name>A0A9X8WMR2_9BACI</name>
<dbReference type="InterPro" id="IPR050382">
    <property type="entry name" value="MFS_Na/Anion_cotransporter"/>
</dbReference>
<evidence type="ECO:0000256" key="6">
    <source>
        <dbReference type="SAM" id="Phobius"/>
    </source>
</evidence>
<keyword evidence="5 6" id="KW-0472">Membrane</keyword>
<feature type="transmembrane region" description="Helical" evidence="6">
    <location>
        <begin position="71"/>
        <end position="90"/>
    </location>
</feature>
<evidence type="ECO:0000256" key="5">
    <source>
        <dbReference type="ARBA" id="ARBA00023136"/>
    </source>
</evidence>
<feature type="transmembrane region" description="Helical" evidence="6">
    <location>
        <begin position="377"/>
        <end position="400"/>
    </location>
</feature>
<proteinExistence type="predicted"/>
<evidence type="ECO:0000256" key="1">
    <source>
        <dbReference type="ARBA" id="ARBA00004651"/>
    </source>
</evidence>
<dbReference type="SUPFAM" id="SSF103473">
    <property type="entry name" value="MFS general substrate transporter"/>
    <property type="match status" value="1"/>
</dbReference>
<protein>
    <submittedName>
        <fullName evidence="8">Predicted arabinose efflux permease, MFS family</fullName>
    </submittedName>
</protein>